<evidence type="ECO:0000256" key="4">
    <source>
        <dbReference type="ARBA" id="ARBA00022617"/>
    </source>
</evidence>
<dbReference type="InterPro" id="IPR002401">
    <property type="entry name" value="Cyt_P450_E_grp-I"/>
</dbReference>
<dbReference type="SUPFAM" id="SSF48264">
    <property type="entry name" value="Cytochrome P450"/>
    <property type="match status" value="1"/>
</dbReference>
<dbReference type="CDD" id="cd11065">
    <property type="entry name" value="CYP64-like"/>
    <property type="match status" value="1"/>
</dbReference>
<proteinExistence type="inferred from homology"/>
<evidence type="ECO:0000256" key="10">
    <source>
        <dbReference type="SAM" id="SignalP"/>
    </source>
</evidence>
<keyword evidence="10" id="KW-0732">Signal</keyword>
<protein>
    <recommendedName>
        <fullName evidence="13">Cytochrome P450</fullName>
    </recommendedName>
</protein>
<dbReference type="PRINTS" id="PR00463">
    <property type="entry name" value="EP450I"/>
</dbReference>
<dbReference type="Pfam" id="PF00067">
    <property type="entry name" value="p450"/>
    <property type="match status" value="1"/>
</dbReference>
<evidence type="ECO:0000313" key="11">
    <source>
        <dbReference type="EMBL" id="PPQ81783.1"/>
    </source>
</evidence>
<evidence type="ECO:0000256" key="9">
    <source>
        <dbReference type="PIRSR" id="PIRSR602401-1"/>
    </source>
</evidence>
<keyword evidence="12" id="KW-1185">Reference proteome</keyword>
<accession>A0A409WTC9</accession>
<keyword evidence="8" id="KW-0503">Monooxygenase</keyword>
<dbReference type="GO" id="GO:0004497">
    <property type="term" value="F:monooxygenase activity"/>
    <property type="evidence" value="ECO:0007669"/>
    <property type="project" value="UniProtKB-KW"/>
</dbReference>
<reference evidence="11 12" key="1">
    <citation type="journal article" date="2018" name="Evol. Lett.">
        <title>Horizontal gene cluster transfer increased hallucinogenic mushroom diversity.</title>
        <authorList>
            <person name="Reynolds H.T."/>
            <person name="Vijayakumar V."/>
            <person name="Gluck-Thaler E."/>
            <person name="Korotkin H.B."/>
            <person name="Matheny P.B."/>
            <person name="Slot J.C."/>
        </authorList>
    </citation>
    <scope>NUCLEOTIDE SEQUENCE [LARGE SCALE GENOMIC DNA]</scope>
    <source>
        <strain evidence="11 12">2631</strain>
    </source>
</reference>
<dbReference type="GO" id="GO:0020037">
    <property type="term" value="F:heme binding"/>
    <property type="evidence" value="ECO:0007669"/>
    <property type="project" value="InterPro"/>
</dbReference>
<dbReference type="PANTHER" id="PTHR46300:SF7">
    <property type="entry name" value="P450, PUTATIVE (EUROFUNG)-RELATED"/>
    <property type="match status" value="1"/>
</dbReference>
<evidence type="ECO:0000256" key="8">
    <source>
        <dbReference type="ARBA" id="ARBA00023033"/>
    </source>
</evidence>
<evidence type="ECO:0000256" key="5">
    <source>
        <dbReference type="ARBA" id="ARBA00022723"/>
    </source>
</evidence>
<feature type="binding site" description="axial binding residue" evidence="9">
    <location>
        <position position="452"/>
    </location>
    <ligand>
        <name>heme</name>
        <dbReference type="ChEBI" id="CHEBI:30413"/>
    </ligand>
    <ligandPart>
        <name>Fe</name>
        <dbReference type="ChEBI" id="CHEBI:18248"/>
    </ligandPart>
</feature>
<evidence type="ECO:0000256" key="2">
    <source>
        <dbReference type="ARBA" id="ARBA00005179"/>
    </source>
</evidence>
<evidence type="ECO:0000256" key="3">
    <source>
        <dbReference type="ARBA" id="ARBA00010617"/>
    </source>
</evidence>
<keyword evidence="4 9" id="KW-0349">Heme</keyword>
<dbReference type="EMBL" id="NHYD01003211">
    <property type="protein sequence ID" value="PPQ81783.1"/>
    <property type="molecule type" value="Genomic_DNA"/>
</dbReference>
<gene>
    <name evidence="11" type="ORF">CVT25_013670</name>
</gene>
<dbReference type="GO" id="GO:0016705">
    <property type="term" value="F:oxidoreductase activity, acting on paired donors, with incorporation or reduction of molecular oxygen"/>
    <property type="evidence" value="ECO:0007669"/>
    <property type="project" value="InterPro"/>
</dbReference>
<dbReference type="PANTHER" id="PTHR46300">
    <property type="entry name" value="P450, PUTATIVE (EUROFUNG)-RELATED-RELATED"/>
    <property type="match status" value="1"/>
</dbReference>
<keyword evidence="6" id="KW-0560">Oxidoreductase</keyword>
<sequence>MALTSSFVYFILAALALRKLADILSSKAKRAPYPPGPKPLPLIGNALDFPSEKFAQTYAEWGQKYNSPIVHAESLGNHVVVLNRLEDAIELLEQRAKLYSDRPSLPIFPLMGWDFNVALMPYGDAWRQHRRLCQQNFNPQAVRKYEPLQTEKVQRFLRSLLDTPEEFETHNKIFSVSLTTCMMYGYDIKSIDDRVIEVAEEGNVIGGRLVVPGGSLINIFPVLRHIPSWFPGASSHKAAVECKKLTEEMMRIPTEYVKRSLADGTAVPSLVTDFYERKYAVGASEEEEELIKNVAYTVYGAASDTYNLTYHNWQTISASNTFICQMVLNPDIQRKAQAEIDRVIGNKRLPTLEDRKSLPYLEAIYREVLRFKPPIPISVAHAVTEDDHYKGYLIPKGTGISVAWSYSAQAMSHDEEVYPEPFAFKPDRYFDANGELNNDDRILAYGFGRRICVGKSVASTSLWLQMASTLACFTMSKAKDADGNEIEVDTNYEESGLLM</sequence>
<comment type="pathway">
    <text evidence="2">Secondary metabolite biosynthesis.</text>
</comment>
<dbReference type="InParanoid" id="A0A409WTC9"/>
<evidence type="ECO:0000256" key="1">
    <source>
        <dbReference type="ARBA" id="ARBA00001971"/>
    </source>
</evidence>
<evidence type="ECO:0000256" key="7">
    <source>
        <dbReference type="ARBA" id="ARBA00023004"/>
    </source>
</evidence>
<evidence type="ECO:0000313" key="12">
    <source>
        <dbReference type="Proteomes" id="UP000283269"/>
    </source>
</evidence>
<evidence type="ECO:0008006" key="13">
    <source>
        <dbReference type="Google" id="ProtNLM"/>
    </source>
</evidence>
<comment type="caution">
    <text evidence="11">The sequence shown here is derived from an EMBL/GenBank/DDBJ whole genome shotgun (WGS) entry which is preliminary data.</text>
</comment>
<dbReference type="InterPro" id="IPR036396">
    <property type="entry name" value="Cyt_P450_sf"/>
</dbReference>
<dbReference type="AlphaFoldDB" id="A0A409WTC9"/>
<dbReference type="InterPro" id="IPR050364">
    <property type="entry name" value="Cytochrome_P450_fung"/>
</dbReference>
<evidence type="ECO:0000256" key="6">
    <source>
        <dbReference type="ARBA" id="ARBA00023002"/>
    </source>
</evidence>
<dbReference type="Gene3D" id="1.10.630.10">
    <property type="entry name" value="Cytochrome P450"/>
    <property type="match status" value="1"/>
</dbReference>
<comment type="cofactor">
    <cofactor evidence="1 9">
        <name>heme</name>
        <dbReference type="ChEBI" id="CHEBI:30413"/>
    </cofactor>
</comment>
<feature type="chain" id="PRO_5019065387" description="Cytochrome P450" evidence="10">
    <location>
        <begin position="22"/>
        <end position="499"/>
    </location>
</feature>
<dbReference type="STRING" id="93625.A0A409WTC9"/>
<comment type="similarity">
    <text evidence="3">Belongs to the cytochrome P450 family.</text>
</comment>
<organism evidence="11 12">
    <name type="scientific">Psilocybe cyanescens</name>
    <dbReference type="NCBI Taxonomy" id="93625"/>
    <lineage>
        <taxon>Eukaryota</taxon>
        <taxon>Fungi</taxon>
        <taxon>Dikarya</taxon>
        <taxon>Basidiomycota</taxon>
        <taxon>Agaricomycotina</taxon>
        <taxon>Agaricomycetes</taxon>
        <taxon>Agaricomycetidae</taxon>
        <taxon>Agaricales</taxon>
        <taxon>Agaricineae</taxon>
        <taxon>Strophariaceae</taxon>
        <taxon>Psilocybe</taxon>
    </lineage>
</organism>
<feature type="signal peptide" evidence="10">
    <location>
        <begin position="1"/>
        <end position="21"/>
    </location>
</feature>
<dbReference type="GO" id="GO:0005506">
    <property type="term" value="F:iron ion binding"/>
    <property type="evidence" value="ECO:0007669"/>
    <property type="project" value="InterPro"/>
</dbReference>
<dbReference type="Proteomes" id="UP000283269">
    <property type="component" value="Unassembled WGS sequence"/>
</dbReference>
<keyword evidence="7 9" id="KW-0408">Iron</keyword>
<dbReference type="PRINTS" id="PR00385">
    <property type="entry name" value="P450"/>
</dbReference>
<name>A0A409WTC9_PSICY</name>
<dbReference type="InterPro" id="IPR001128">
    <property type="entry name" value="Cyt_P450"/>
</dbReference>
<dbReference type="OrthoDB" id="2789670at2759"/>
<keyword evidence="5 9" id="KW-0479">Metal-binding</keyword>